<dbReference type="InterPro" id="IPR023353">
    <property type="entry name" value="LemA-like_dom_sf"/>
</dbReference>
<dbReference type="EMBL" id="JBHSSL010000116">
    <property type="protein sequence ID" value="MFC6171692.1"/>
    <property type="molecule type" value="Genomic_DNA"/>
</dbReference>
<dbReference type="InterPro" id="IPR007156">
    <property type="entry name" value="MamQ_LemA"/>
</dbReference>
<comment type="caution">
    <text evidence="6">The sequence shown here is derived from an EMBL/GenBank/DDBJ whole genome shotgun (WGS) entry which is preliminary data.</text>
</comment>
<evidence type="ECO:0000313" key="7">
    <source>
        <dbReference type="Proteomes" id="UP001596289"/>
    </source>
</evidence>
<sequence>MLWIILIAILLAAVIVIGYISFYNGLVRSRNWTDEAWSQIDVQLKRRNDLIPNLVETVKGYAKHEQGTLENVIAKRNQLAAVPSDDHAQTMAVSNQLSAGLKDIFALSESYPDLKANQQFGQLMDELTNSENKIAYARQLYNSSAVNYNNKIQTFPGNVIAPAHNFQKINYLETPEAEKTAPKVSF</sequence>
<dbReference type="SUPFAM" id="SSF140478">
    <property type="entry name" value="LemA-like"/>
    <property type="match status" value="1"/>
</dbReference>
<evidence type="ECO:0000256" key="3">
    <source>
        <dbReference type="ARBA" id="ARBA00022692"/>
    </source>
</evidence>
<comment type="subcellular location">
    <subcellularLocation>
        <location evidence="1">Membrane</location>
        <topology evidence="1">Single-pass membrane protein</topology>
    </subcellularLocation>
</comment>
<dbReference type="Pfam" id="PF04011">
    <property type="entry name" value="LemA"/>
    <property type="match status" value="1"/>
</dbReference>
<keyword evidence="7" id="KW-1185">Reference proteome</keyword>
<evidence type="ECO:0000256" key="2">
    <source>
        <dbReference type="ARBA" id="ARBA00008854"/>
    </source>
</evidence>
<gene>
    <name evidence="6" type="ORF">ACFQGP_14115</name>
</gene>
<proteinExistence type="inferred from homology"/>
<dbReference type="PANTHER" id="PTHR34478:SF2">
    <property type="entry name" value="MEMBRANE PROTEIN"/>
    <property type="match status" value="1"/>
</dbReference>
<dbReference type="Gene3D" id="1.20.1440.20">
    <property type="entry name" value="LemA-like domain"/>
    <property type="match status" value="1"/>
</dbReference>
<reference evidence="7" key="1">
    <citation type="journal article" date="2019" name="Int. J. Syst. Evol. Microbiol.">
        <title>The Global Catalogue of Microorganisms (GCM) 10K type strain sequencing project: providing services to taxonomists for standard genome sequencing and annotation.</title>
        <authorList>
            <consortium name="The Broad Institute Genomics Platform"/>
            <consortium name="The Broad Institute Genome Sequencing Center for Infectious Disease"/>
            <person name="Wu L."/>
            <person name="Ma J."/>
        </authorList>
    </citation>
    <scope>NUCLEOTIDE SEQUENCE [LARGE SCALE GENOMIC DNA]</scope>
    <source>
        <strain evidence="7">CCM 8904</strain>
    </source>
</reference>
<evidence type="ECO:0000256" key="4">
    <source>
        <dbReference type="ARBA" id="ARBA00022989"/>
    </source>
</evidence>
<dbReference type="Proteomes" id="UP001596289">
    <property type="component" value="Unassembled WGS sequence"/>
</dbReference>
<evidence type="ECO:0000256" key="1">
    <source>
        <dbReference type="ARBA" id="ARBA00004167"/>
    </source>
</evidence>
<keyword evidence="3" id="KW-0812">Transmembrane</keyword>
<dbReference type="PANTHER" id="PTHR34478">
    <property type="entry name" value="PROTEIN LEMA"/>
    <property type="match status" value="1"/>
</dbReference>
<keyword evidence="5" id="KW-0472">Membrane</keyword>
<name>A0ABW1RGT6_9LACO</name>
<accession>A0ABW1RGT6</accession>
<protein>
    <submittedName>
        <fullName evidence="6">LemA family protein</fullName>
    </submittedName>
</protein>
<comment type="similarity">
    <text evidence="2">Belongs to the LemA family.</text>
</comment>
<dbReference type="RefSeq" id="WP_125552228.1">
    <property type="nucleotide sequence ID" value="NZ_JBHSSL010000116.1"/>
</dbReference>
<keyword evidence="4" id="KW-1133">Transmembrane helix</keyword>
<organism evidence="6 7">
    <name type="scientific">Loigolactobacillus jiayinensis</name>
    <dbReference type="NCBI Taxonomy" id="2486016"/>
    <lineage>
        <taxon>Bacteria</taxon>
        <taxon>Bacillati</taxon>
        <taxon>Bacillota</taxon>
        <taxon>Bacilli</taxon>
        <taxon>Lactobacillales</taxon>
        <taxon>Lactobacillaceae</taxon>
        <taxon>Loigolactobacillus</taxon>
    </lineage>
</organism>
<evidence type="ECO:0000256" key="5">
    <source>
        <dbReference type="ARBA" id="ARBA00023136"/>
    </source>
</evidence>
<evidence type="ECO:0000313" key="6">
    <source>
        <dbReference type="EMBL" id="MFC6171692.1"/>
    </source>
</evidence>